<proteinExistence type="predicted"/>
<dbReference type="EMBL" id="JBELQC010000001">
    <property type="protein sequence ID" value="MFL9839828.1"/>
    <property type="molecule type" value="Genomic_DNA"/>
</dbReference>
<sequence>MTYVEGFLTPVPTANKAAYIKHAHGAIDLFKGLGATRFVEAWGDDVPDGKVNDLKQSVALKDDETVLFSWLEYPDKATRDAANEKMMSDPNAAEAMKDMPFDGSRMIFSGFEAIVDTGSATVAPGYIDGYLLPVPTANRDAYHDLAARMAPIFQAHGALRVVEAWADDTADGAVTDYNRATHKRADESVVYAWIEWPDKAARDAAWGKIMADDGNREPDPPFDGQRMMWGGFAPILDTVKGQG</sequence>
<protein>
    <submittedName>
        <fullName evidence="1">DUF1428 domain-containing protein</fullName>
    </submittedName>
</protein>
<dbReference type="InterPro" id="IPR011008">
    <property type="entry name" value="Dimeric_a/b-barrel"/>
</dbReference>
<gene>
    <name evidence="1" type="ORF">ABS767_02530</name>
</gene>
<accession>A0ABW8YID2</accession>
<dbReference type="Proteomes" id="UP001629244">
    <property type="component" value="Unassembled WGS sequence"/>
</dbReference>
<keyword evidence="2" id="KW-1185">Reference proteome</keyword>
<evidence type="ECO:0000313" key="1">
    <source>
        <dbReference type="EMBL" id="MFL9839828.1"/>
    </source>
</evidence>
<evidence type="ECO:0000313" key="2">
    <source>
        <dbReference type="Proteomes" id="UP001629244"/>
    </source>
</evidence>
<dbReference type="Pfam" id="PF07237">
    <property type="entry name" value="DUF1428"/>
    <property type="match status" value="2"/>
</dbReference>
<dbReference type="RefSeq" id="WP_408076792.1">
    <property type="nucleotide sequence ID" value="NZ_JBELQC010000001.1"/>
</dbReference>
<name>A0ABW8YID2_9SPHN</name>
<dbReference type="SUPFAM" id="SSF54909">
    <property type="entry name" value="Dimeric alpha+beta barrel"/>
    <property type="match status" value="2"/>
</dbReference>
<reference evidence="1 2" key="1">
    <citation type="submission" date="2024-06" db="EMBL/GenBank/DDBJ databases">
        <authorList>
            <person name="Kaempfer P."/>
            <person name="Viver T."/>
        </authorList>
    </citation>
    <scope>NUCLEOTIDE SEQUENCE [LARGE SCALE GENOMIC DNA]</scope>
    <source>
        <strain evidence="1 2">ST-64</strain>
    </source>
</reference>
<dbReference type="InterPro" id="IPR009874">
    <property type="entry name" value="DUF1428"/>
</dbReference>
<dbReference type="Gene3D" id="3.30.70.100">
    <property type="match status" value="2"/>
</dbReference>
<organism evidence="1 2">
    <name type="scientific">Sphingomonas plantiphila</name>
    <dbReference type="NCBI Taxonomy" id="3163295"/>
    <lineage>
        <taxon>Bacteria</taxon>
        <taxon>Pseudomonadati</taxon>
        <taxon>Pseudomonadota</taxon>
        <taxon>Alphaproteobacteria</taxon>
        <taxon>Sphingomonadales</taxon>
        <taxon>Sphingomonadaceae</taxon>
        <taxon>Sphingomonas</taxon>
    </lineage>
</organism>
<comment type="caution">
    <text evidence="1">The sequence shown here is derived from an EMBL/GenBank/DDBJ whole genome shotgun (WGS) entry which is preliminary data.</text>
</comment>